<name>A0ABQ7J3Y7_9APIC</name>
<sequence>FPGLLLWKFPVWLLGEFPVLLLGRFPGLLGEFLGFLGGEFPVLRKFCGLFWGESPLISFWGKFFILYRFCGESPRLIIGIPILGNFPIMTASPTMWQAPPTVETINYISMCIIIVKEIFWQLLVYYKCERDLLAIVGIYVVAARCIINVKEIFWRLLVYYKRERDLLAIVYYKRERDLLAIVGICCCC</sequence>
<gene>
    <name evidence="1" type="ORF">IE077_001067</name>
</gene>
<organism evidence="1 2">
    <name type="scientific">Cardiosporidium cionae</name>
    <dbReference type="NCBI Taxonomy" id="476202"/>
    <lineage>
        <taxon>Eukaryota</taxon>
        <taxon>Sar</taxon>
        <taxon>Alveolata</taxon>
        <taxon>Apicomplexa</taxon>
        <taxon>Aconoidasida</taxon>
        <taxon>Nephromycida</taxon>
        <taxon>Cardiosporidium</taxon>
    </lineage>
</organism>
<reference evidence="1 2" key="1">
    <citation type="journal article" date="2020" name="bioRxiv">
        <title>Metabolic contributions of an alphaproteobacterial endosymbiont in the apicomplexan Cardiosporidium cionae.</title>
        <authorList>
            <person name="Hunter E.S."/>
            <person name="Paight C.J."/>
            <person name="Lane C.E."/>
        </authorList>
    </citation>
    <scope>NUCLEOTIDE SEQUENCE [LARGE SCALE GENOMIC DNA]</scope>
    <source>
        <strain evidence="1">ESH_2018</strain>
    </source>
</reference>
<feature type="non-terminal residue" evidence="1">
    <location>
        <position position="188"/>
    </location>
</feature>
<protein>
    <recommendedName>
        <fullName evidence="3">NADH dehydrogenase subunit 1</fullName>
    </recommendedName>
</protein>
<dbReference type="EMBL" id="JADAQX010001442">
    <property type="protein sequence ID" value="KAF8817802.1"/>
    <property type="molecule type" value="Genomic_DNA"/>
</dbReference>
<proteinExistence type="predicted"/>
<dbReference type="Proteomes" id="UP000823046">
    <property type="component" value="Unassembled WGS sequence"/>
</dbReference>
<evidence type="ECO:0008006" key="3">
    <source>
        <dbReference type="Google" id="ProtNLM"/>
    </source>
</evidence>
<comment type="caution">
    <text evidence="1">The sequence shown here is derived from an EMBL/GenBank/DDBJ whole genome shotgun (WGS) entry which is preliminary data.</text>
</comment>
<evidence type="ECO:0000313" key="1">
    <source>
        <dbReference type="EMBL" id="KAF8817802.1"/>
    </source>
</evidence>
<accession>A0ABQ7J3Y7</accession>
<keyword evidence="2" id="KW-1185">Reference proteome</keyword>
<feature type="non-terminal residue" evidence="1">
    <location>
        <position position="1"/>
    </location>
</feature>
<evidence type="ECO:0000313" key="2">
    <source>
        <dbReference type="Proteomes" id="UP000823046"/>
    </source>
</evidence>